<dbReference type="InterPro" id="IPR036770">
    <property type="entry name" value="Ankyrin_rpt-contain_sf"/>
</dbReference>
<reference evidence="6" key="1">
    <citation type="submission" date="2020-10" db="EMBL/GenBank/DDBJ databases">
        <title>Catharus ustulatus (Swainson's thrush) genome, bCatUst1, primary haplotype v2.</title>
        <authorList>
            <person name="Delmore K."/>
            <person name="Vafadar M."/>
            <person name="Formenti G."/>
            <person name="Chow W."/>
            <person name="Pelan S."/>
            <person name="Howe K."/>
            <person name="Rhie A."/>
            <person name="Mountcastle J."/>
            <person name="Haase B."/>
            <person name="Fedrigo O."/>
            <person name="Jarvis E.D."/>
        </authorList>
    </citation>
    <scope>NUCLEOTIDE SEQUENCE [LARGE SCALE GENOMIC DNA]</scope>
</reference>
<dbReference type="PANTHER" id="PTHR14491:SF2">
    <property type="entry name" value="ANKYRIN REPEAT DOMAIN-CONTAINING PROTEIN SOWAHA"/>
    <property type="match status" value="1"/>
</dbReference>
<feature type="region of interest" description="Disordered" evidence="5">
    <location>
        <begin position="1"/>
        <end position="36"/>
    </location>
</feature>
<evidence type="ECO:0008006" key="8">
    <source>
        <dbReference type="Google" id="ProtNLM"/>
    </source>
</evidence>
<comment type="similarity">
    <text evidence="3">Belongs to the SOWAH family.</text>
</comment>
<accession>A0A8C3V951</accession>
<dbReference type="SUPFAM" id="SSF48403">
    <property type="entry name" value="Ankyrin repeat"/>
    <property type="match status" value="1"/>
</dbReference>
<feature type="repeat" description="ANK" evidence="4">
    <location>
        <begin position="198"/>
        <end position="231"/>
    </location>
</feature>
<organism evidence="6 7">
    <name type="scientific">Catharus ustulatus</name>
    <name type="common">Russet-backed thrush</name>
    <name type="synonym">Hylocichla ustulatus</name>
    <dbReference type="NCBI Taxonomy" id="91951"/>
    <lineage>
        <taxon>Eukaryota</taxon>
        <taxon>Metazoa</taxon>
        <taxon>Chordata</taxon>
        <taxon>Craniata</taxon>
        <taxon>Vertebrata</taxon>
        <taxon>Euteleostomi</taxon>
        <taxon>Archelosauria</taxon>
        <taxon>Archosauria</taxon>
        <taxon>Dinosauria</taxon>
        <taxon>Saurischia</taxon>
        <taxon>Theropoda</taxon>
        <taxon>Coelurosauria</taxon>
        <taxon>Aves</taxon>
        <taxon>Neognathae</taxon>
        <taxon>Neoaves</taxon>
        <taxon>Telluraves</taxon>
        <taxon>Australaves</taxon>
        <taxon>Passeriformes</taxon>
        <taxon>Turdidae</taxon>
        <taxon>Catharus</taxon>
    </lineage>
</organism>
<dbReference type="PROSITE" id="PS50088">
    <property type="entry name" value="ANK_REPEAT"/>
    <property type="match status" value="2"/>
</dbReference>
<evidence type="ECO:0000313" key="7">
    <source>
        <dbReference type="Proteomes" id="UP000694563"/>
    </source>
</evidence>
<dbReference type="AlphaFoldDB" id="A0A8C3V951"/>
<dbReference type="PANTHER" id="PTHR14491">
    <property type="entry name" value="SOSONDOWAH, ISOFORM G"/>
    <property type="match status" value="1"/>
</dbReference>
<evidence type="ECO:0000256" key="3">
    <source>
        <dbReference type="ARBA" id="ARBA00038122"/>
    </source>
</evidence>
<sequence>MPAPLSRFPFPTRFPSPSPPGRPPRSRQGRGPWPSCEACSRAVAAGCPCPAARGGGRREPPPKPCMLPVRCVVPSATPGPSQEAATPLSPPPLDEEAGSRSPGLRRGPKNHRASEETVVPLEHAEHQWLVLAADGQWTQQLHGLLLGDASLAARRDFISGFTALHWAAKSGNCDMVTNIIRTAEKGGSRVNVDARSHGGYTALHLAAIHGQEKVITMLVYSYHAKIDLRDYSGKKPHQYLKEGTSLTIRRLLGDPSLSQNMEHSVPIKKSTKLALMCVRSKVKNCIFYTVNSKLIAGYFNKACYLTGLNYQRKDA</sequence>
<dbReference type="Pfam" id="PF12796">
    <property type="entry name" value="Ank_2"/>
    <property type="match status" value="1"/>
</dbReference>
<evidence type="ECO:0000313" key="6">
    <source>
        <dbReference type="Ensembl" id="ENSCUSP00005022931.1"/>
    </source>
</evidence>
<proteinExistence type="inferred from homology"/>
<dbReference type="SMART" id="SM00248">
    <property type="entry name" value="ANK"/>
    <property type="match status" value="2"/>
</dbReference>
<reference evidence="6" key="3">
    <citation type="submission" date="2025-09" db="UniProtKB">
        <authorList>
            <consortium name="Ensembl"/>
        </authorList>
    </citation>
    <scope>IDENTIFICATION</scope>
</reference>
<dbReference type="InterPro" id="IPR002110">
    <property type="entry name" value="Ankyrin_rpt"/>
</dbReference>
<feature type="repeat" description="ANK" evidence="4">
    <location>
        <begin position="159"/>
        <end position="195"/>
    </location>
</feature>
<reference evidence="6" key="2">
    <citation type="submission" date="2025-08" db="UniProtKB">
        <authorList>
            <consortium name="Ensembl"/>
        </authorList>
    </citation>
    <scope>IDENTIFICATION</scope>
</reference>
<dbReference type="Gene3D" id="1.25.40.20">
    <property type="entry name" value="Ankyrin repeat-containing domain"/>
    <property type="match status" value="1"/>
</dbReference>
<keyword evidence="2 4" id="KW-0040">ANK repeat</keyword>
<keyword evidence="7" id="KW-1185">Reference proteome</keyword>
<evidence type="ECO:0000256" key="5">
    <source>
        <dbReference type="SAM" id="MobiDB-lite"/>
    </source>
</evidence>
<protein>
    <recommendedName>
        <fullName evidence="8">Sosondowah ankyrin repeat domain family member A</fullName>
    </recommendedName>
</protein>
<keyword evidence="1" id="KW-0677">Repeat</keyword>
<dbReference type="Ensembl" id="ENSCUST00005023749.1">
    <property type="protein sequence ID" value="ENSCUSP00005022931.1"/>
    <property type="gene ID" value="ENSCUSG00005014430.1"/>
</dbReference>
<feature type="compositionally biased region" description="Low complexity" evidence="5">
    <location>
        <begin position="1"/>
        <end position="11"/>
    </location>
</feature>
<feature type="region of interest" description="Disordered" evidence="5">
    <location>
        <begin position="76"/>
        <end position="115"/>
    </location>
</feature>
<name>A0A8C3V951_CATUS</name>
<dbReference type="Proteomes" id="UP000694563">
    <property type="component" value="Chromosome 15"/>
</dbReference>
<dbReference type="PROSITE" id="PS50297">
    <property type="entry name" value="ANK_REP_REGION"/>
    <property type="match status" value="1"/>
</dbReference>
<evidence type="ECO:0000256" key="1">
    <source>
        <dbReference type="ARBA" id="ARBA00022737"/>
    </source>
</evidence>
<evidence type="ECO:0000256" key="4">
    <source>
        <dbReference type="PROSITE-ProRule" id="PRU00023"/>
    </source>
</evidence>
<feature type="compositionally biased region" description="Pro residues" evidence="5">
    <location>
        <begin position="12"/>
        <end position="23"/>
    </location>
</feature>
<evidence type="ECO:0000256" key="2">
    <source>
        <dbReference type="ARBA" id="ARBA00023043"/>
    </source>
</evidence>